<reference evidence="1 2" key="1">
    <citation type="submission" date="2020-10" db="EMBL/GenBank/DDBJ databases">
        <title>Sequencing the genomes of 1000 actinobacteria strains.</title>
        <authorList>
            <person name="Klenk H.-P."/>
        </authorList>
    </citation>
    <scope>NUCLEOTIDE SEQUENCE [LARGE SCALE GENOMIC DNA]</scope>
    <source>
        <strain evidence="1 2">DSM 7307</strain>
    </source>
</reference>
<evidence type="ECO:0000313" key="2">
    <source>
        <dbReference type="Proteomes" id="UP000620262"/>
    </source>
</evidence>
<keyword evidence="2" id="KW-1185">Reference proteome</keyword>
<dbReference type="EMBL" id="JADBEC010000003">
    <property type="protein sequence ID" value="MBE1509318.1"/>
    <property type="molecule type" value="Genomic_DNA"/>
</dbReference>
<dbReference type="Proteomes" id="UP000620262">
    <property type="component" value="Unassembled WGS sequence"/>
</dbReference>
<sequence>MFHATIKFAPANIAAFKKALRQRYDTLRSGHADEALAAALGFKSHAAMLHILNQISGSTRMLVQLDACLLLVRLEELGYHEIDLNVVRRMAWEIPYPDPWQDNEIEGTLRGRFRPVAANTQ</sequence>
<evidence type="ECO:0000313" key="1">
    <source>
        <dbReference type="EMBL" id="MBE1509318.1"/>
    </source>
</evidence>
<protein>
    <submittedName>
        <fullName evidence="1">Uncharacterized protein</fullName>
    </submittedName>
</protein>
<comment type="caution">
    <text evidence="1">The sequence shown here is derived from an EMBL/GenBank/DDBJ whole genome shotgun (WGS) entry which is preliminary data.</text>
</comment>
<proteinExistence type="predicted"/>
<accession>A0ABR9J200</accession>
<dbReference type="RefSeq" id="WP_192732926.1">
    <property type="nucleotide sequence ID" value="NZ_BAAAVL010000015.1"/>
</dbReference>
<organism evidence="1 2">
    <name type="scientific">Rhizobium viscosum</name>
    <name type="common">Arthrobacter viscosus</name>
    <dbReference type="NCBI Taxonomy" id="1673"/>
    <lineage>
        <taxon>Bacteria</taxon>
        <taxon>Pseudomonadati</taxon>
        <taxon>Pseudomonadota</taxon>
        <taxon>Alphaproteobacteria</taxon>
        <taxon>Hyphomicrobiales</taxon>
        <taxon>Rhizobiaceae</taxon>
        <taxon>Rhizobium/Agrobacterium group</taxon>
        <taxon>Rhizobium</taxon>
    </lineage>
</organism>
<name>A0ABR9J200_RHIVS</name>
<gene>
    <name evidence="1" type="ORF">H4W29_006565</name>
</gene>